<sequence>MSIALLAMSHSPLLEHAELPADVSVELEAAFDTARSFVHDFDPDVIVNFAPDHYNGFFYTLMPAFCIGYAAESIGDYGSQAGRLNVPEDFARDIAEHVIGDEIDLAVSLEMQVDHGAVQPIELLYKDIAAKPVVPVFINSVAPPFTPVKRIRLLGESIGRYLSTVDKKVLLIASGGLSHDPPVPKLATATVEQRKALLGKGGPISAEARDARQQRVIDAARDFAAGTATIQDLAPEWDRELMSILASGDLTPLDSWSPDEMTKIAGNSSHEVRTWIAGYAALSAAGGYEVAYSYYRPIRELIAGFGLTTVVQR</sequence>
<dbReference type="Gene3D" id="3.40.830.10">
    <property type="entry name" value="LigB-like"/>
    <property type="match status" value="1"/>
</dbReference>
<evidence type="ECO:0000256" key="2">
    <source>
        <dbReference type="ARBA" id="ARBA00001843"/>
    </source>
</evidence>
<evidence type="ECO:0000256" key="3">
    <source>
        <dbReference type="ARBA" id="ARBA00005207"/>
    </source>
</evidence>
<comment type="catalytic activity">
    <reaction evidence="2 10">
        <text>3-(2,3-dihydroxyphenyl)propanoate + O2 = (2Z,4E)-2-hydroxy-6-oxonona-2,4-dienedioate + H(+)</text>
        <dbReference type="Rhea" id="RHEA:23840"/>
        <dbReference type="ChEBI" id="CHEBI:15378"/>
        <dbReference type="ChEBI" id="CHEBI:15379"/>
        <dbReference type="ChEBI" id="CHEBI:46951"/>
        <dbReference type="ChEBI" id="CHEBI:66887"/>
        <dbReference type="EC" id="1.13.11.16"/>
    </reaction>
</comment>
<name>A0A239H0Q6_9NOCA</name>
<dbReference type="InterPro" id="IPR023789">
    <property type="entry name" value="DHPP/DHXA_dioxygenase"/>
</dbReference>
<dbReference type="Proteomes" id="UP000198327">
    <property type="component" value="Unassembled WGS sequence"/>
</dbReference>
<comment type="similarity">
    <text evidence="4 10">Belongs to the LigB/MhpB extradiol dioxygenase family.</text>
</comment>
<evidence type="ECO:0000256" key="5">
    <source>
        <dbReference type="ARBA" id="ARBA00011881"/>
    </source>
</evidence>
<comment type="subunit">
    <text evidence="5 10">Homotetramer.</text>
</comment>
<accession>A0A239H0Q6</accession>
<keyword evidence="7 10" id="KW-0223">Dioxygenase</keyword>
<dbReference type="UniPathway" id="UPA00714"/>
<dbReference type="RefSeq" id="WP_089245591.1">
    <property type="nucleotide sequence ID" value="NZ_FZOW01000005.1"/>
</dbReference>
<reference evidence="13" key="1">
    <citation type="submission" date="2017-06" db="EMBL/GenBank/DDBJ databases">
        <authorList>
            <person name="Varghese N."/>
            <person name="Submissions S."/>
        </authorList>
    </citation>
    <scope>NUCLEOTIDE SEQUENCE [LARGE SCALE GENOMIC DNA]</scope>
    <source>
        <strain evidence="13">JCM 23211</strain>
    </source>
</reference>
<dbReference type="OrthoDB" id="8673673at2"/>
<evidence type="ECO:0000259" key="11">
    <source>
        <dbReference type="Pfam" id="PF02900"/>
    </source>
</evidence>
<feature type="active site" description="Proton acceptor" evidence="10">
    <location>
        <position position="179"/>
    </location>
</feature>
<dbReference type="InterPro" id="IPR004183">
    <property type="entry name" value="Xdiol_dOase_suB"/>
</dbReference>
<dbReference type="HAMAP" id="MF_01653">
    <property type="entry name" value="MhpB"/>
    <property type="match status" value="1"/>
</dbReference>
<comment type="catalytic activity">
    <reaction evidence="1 10">
        <text>(2E)-3-(2,3-dihydroxyphenyl)prop-2-enoate + O2 = (2Z,4E,7E)-2-hydroxy-6-oxonona-2,4,7-trienedioate + H(+)</text>
        <dbReference type="Rhea" id="RHEA:25054"/>
        <dbReference type="ChEBI" id="CHEBI:15378"/>
        <dbReference type="ChEBI" id="CHEBI:15379"/>
        <dbReference type="ChEBI" id="CHEBI:58642"/>
        <dbReference type="ChEBI" id="CHEBI:66888"/>
        <dbReference type="EC" id="1.13.11.16"/>
    </reaction>
</comment>
<dbReference type="NCBIfam" id="NF009910">
    <property type="entry name" value="PRK13370.1-4"/>
    <property type="match status" value="1"/>
</dbReference>
<dbReference type="EMBL" id="FZOW01000005">
    <property type="protein sequence ID" value="SNS74970.1"/>
    <property type="molecule type" value="Genomic_DNA"/>
</dbReference>
<feature type="active site" description="Proton donor" evidence="10">
    <location>
        <position position="115"/>
    </location>
</feature>
<proteinExistence type="inferred from homology"/>
<comment type="pathway">
    <text evidence="3 10">Aromatic compound metabolism; 3-phenylpropanoate degradation.</text>
</comment>
<keyword evidence="6 10" id="KW-0058">Aromatic hydrocarbons catabolism</keyword>
<evidence type="ECO:0000256" key="7">
    <source>
        <dbReference type="ARBA" id="ARBA00022964"/>
    </source>
</evidence>
<evidence type="ECO:0000256" key="6">
    <source>
        <dbReference type="ARBA" id="ARBA00022797"/>
    </source>
</evidence>
<comment type="function">
    <text evidence="10">Catalyzes the non-heme iron(II)-dependent oxidative cleavage of 2,3-dihydroxyphenylpropionic acid and 2,3-dihydroxicinnamic acid into 2-hydroxy-6-ketononadienedioate and 2-hydroxy-6-ketononatrienedioate, respectively.</text>
</comment>
<keyword evidence="13" id="KW-1185">Reference proteome</keyword>
<evidence type="ECO:0000256" key="1">
    <source>
        <dbReference type="ARBA" id="ARBA00001748"/>
    </source>
</evidence>
<comment type="cofactor">
    <cofactor evidence="10">
        <name>Fe(2+)</name>
        <dbReference type="ChEBI" id="CHEBI:29033"/>
    </cofactor>
</comment>
<evidence type="ECO:0000256" key="9">
    <source>
        <dbReference type="ARBA" id="ARBA00023004"/>
    </source>
</evidence>
<feature type="domain" description="Extradiol ring-cleavage dioxygenase class III enzyme subunit B" evidence="11">
    <location>
        <begin position="6"/>
        <end position="305"/>
    </location>
</feature>
<dbReference type="Pfam" id="PF02900">
    <property type="entry name" value="LigB"/>
    <property type="match status" value="1"/>
</dbReference>
<dbReference type="CDD" id="cd07365">
    <property type="entry name" value="MhpB_like"/>
    <property type="match status" value="1"/>
</dbReference>
<dbReference type="AlphaFoldDB" id="A0A239H0Q6"/>
<dbReference type="EC" id="1.13.11.16" evidence="10"/>
<dbReference type="GO" id="GO:0008198">
    <property type="term" value="F:ferrous iron binding"/>
    <property type="evidence" value="ECO:0007669"/>
    <property type="project" value="InterPro"/>
</dbReference>
<gene>
    <name evidence="10" type="primary">mhpB</name>
    <name evidence="12" type="ORF">SAMN05421642_10537</name>
</gene>
<evidence type="ECO:0000256" key="4">
    <source>
        <dbReference type="ARBA" id="ARBA00007030"/>
    </source>
</evidence>
<evidence type="ECO:0000256" key="10">
    <source>
        <dbReference type="HAMAP-Rule" id="MF_01653"/>
    </source>
</evidence>
<evidence type="ECO:0000256" key="8">
    <source>
        <dbReference type="ARBA" id="ARBA00023002"/>
    </source>
</evidence>
<keyword evidence="8 10" id="KW-0560">Oxidoreductase</keyword>
<protein>
    <recommendedName>
        <fullName evidence="10">2,3-dihydroxyphenylpropionate/2,3-dihydroxicinnamic acid 1,2-dioxygenase</fullName>
        <ecNumber evidence="10">1.13.11.16</ecNumber>
    </recommendedName>
    <alternativeName>
        <fullName evidence="10">3-carboxyethylcatechol 2,3-dioxygenase</fullName>
    </alternativeName>
</protein>
<evidence type="ECO:0000313" key="12">
    <source>
        <dbReference type="EMBL" id="SNS74970.1"/>
    </source>
</evidence>
<dbReference type="SUPFAM" id="SSF53213">
    <property type="entry name" value="LigB-like"/>
    <property type="match status" value="1"/>
</dbReference>
<dbReference type="GO" id="GO:0019380">
    <property type="term" value="P:3-phenylpropionate catabolic process"/>
    <property type="evidence" value="ECO:0007669"/>
    <property type="project" value="UniProtKB-UniRule"/>
</dbReference>
<keyword evidence="9 10" id="KW-0408">Iron</keyword>
<organism evidence="12 13">
    <name type="scientific">Rhodococcoides kyotonense</name>
    <dbReference type="NCBI Taxonomy" id="398843"/>
    <lineage>
        <taxon>Bacteria</taxon>
        <taxon>Bacillati</taxon>
        <taxon>Actinomycetota</taxon>
        <taxon>Actinomycetes</taxon>
        <taxon>Mycobacteriales</taxon>
        <taxon>Nocardiaceae</taxon>
        <taxon>Rhodococcoides</taxon>
    </lineage>
</organism>
<evidence type="ECO:0000313" key="13">
    <source>
        <dbReference type="Proteomes" id="UP000198327"/>
    </source>
</evidence>
<dbReference type="GO" id="GO:0047070">
    <property type="term" value="F:3-carboxyethylcatechol 2,3-dioxygenase activity"/>
    <property type="evidence" value="ECO:0007669"/>
    <property type="project" value="UniProtKB-UniRule"/>
</dbReference>